<evidence type="ECO:0000256" key="6">
    <source>
        <dbReference type="SAM" id="MobiDB-lite"/>
    </source>
</evidence>
<evidence type="ECO:0000256" key="5">
    <source>
        <dbReference type="SAM" id="Coils"/>
    </source>
</evidence>
<evidence type="ECO:0000259" key="7">
    <source>
        <dbReference type="PROSITE" id="PS51519"/>
    </source>
</evidence>
<dbReference type="PANTHER" id="PTHR32002:SF62">
    <property type="entry name" value="PROTEIN NLP6-LIKE ISOFORM X1"/>
    <property type="match status" value="1"/>
</dbReference>
<evidence type="ECO:0000313" key="8">
    <source>
        <dbReference type="EMBL" id="MCD7460425.1"/>
    </source>
</evidence>
<comment type="caution">
    <text evidence="8">The sequence shown here is derived from an EMBL/GenBank/DDBJ whole genome shotgun (WGS) entry which is preliminary data.</text>
</comment>
<feature type="domain" description="RWP-RK" evidence="7">
    <location>
        <begin position="27"/>
        <end position="118"/>
    </location>
</feature>
<dbReference type="EMBL" id="JACEIK010000652">
    <property type="protein sequence ID" value="MCD7460425.1"/>
    <property type="molecule type" value="Genomic_DNA"/>
</dbReference>
<proteinExistence type="predicted"/>
<sequence>MLFHLLQPHEHCTNAGHESPEVIVDTQTNNEKRRNKSSTPWSAAGSICKEDLAQRHGMRLREAARSLRVRVSTFKRLCRVHGISRWPSTKKTREKASVSQSPNALLSSLQHMSGLSQTTKENDMTQGRASSKQDQLYRSRLFSDSLSFENPTPNALERIPQPPENGMICEEDRETSISGQKRRLEREPDSMDEMSDFNEQPSEMLNYAAPERQAVDSARKESSCFTSINGTVEGIEVGYNPIPESVCKKQSHLSPYLDSMVFQHSSNGQQMLLHLSRTHESSTNAGHGSPGVTVDTRTKNQKTRNKSSSPWSAIGSIYLEDLVRCYGMRRYEAAPRLGVCVSTFKRLCREHGLSRWPTAKKMRENASVSQSTNALVSALQHKDANLSLNQNMPGNSETTKENKNLMMCGEDRETDISRHRRRQPEREADSMDEMIHFNKQPSETLNRAPERLAVDSARKKSSCVASLNGTIEGIGVGYNPTPDQDFFADLEKIRDLVGNSMKDEESLKVRYGELESKEKELRAQLEAVLKEKAGLTEQMHEKFKQTKHLISLADERAARTKEKIQGRRIATTKLNNLVDQWAKIQSFFI</sequence>
<keyword evidence="1" id="KW-0805">Transcription regulation</keyword>
<feature type="domain" description="RWP-RK" evidence="7">
    <location>
        <begin position="295"/>
        <end position="388"/>
    </location>
</feature>
<keyword evidence="4" id="KW-0539">Nucleus</keyword>
<feature type="compositionally biased region" description="Polar residues" evidence="6">
    <location>
        <begin position="116"/>
        <end position="153"/>
    </location>
</feature>
<evidence type="ECO:0000256" key="1">
    <source>
        <dbReference type="ARBA" id="ARBA00023015"/>
    </source>
</evidence>
<keyword evidence="9" id="KW-1185">Reference proteome</keyword>
<feature type="coiled-coil region" evidence="5">
    <location>
        <begin position="504"/>
        <end position="538"/>
    </location>
</feature>
<evidence type="ECO:0000256" key="3">
    <source>
        <dbReference type="ARBA" id="ARBA00023163"/>
    </source>
</evidence>
<evidence type="ECO:0000313" key="9">
    <source>
        <dbReference type="Proteomes" id="UP000823775"/>
    </source>
</evidence>
<keyword evidence="2" id="KW-0238">DNA-binding</keyword>
<evidence type="ECO:0000256" key="4">
    <source>
        <dbReference type="ARBA" id="ARBA00023242"/>
    </source>
</evidence>
<dbReference type="Proteomes" id="UP000823775">
    <property type="component" value="Unassembled WGS sequence"/>
</dbReference>
<protein>
    <recommendedName>
        <fullName evidence="7">RWP-RK domain-containing protein</fullName>
    </recommendedName>
</protein>
<dbReference type="Pfam" id="PF02042">
    <property type="entry name" value="RWP-RK"/>
    <property type="match status" value="2"/>
</dbReference>
<accession>A0ABS8SNM3</accession>
<keyword evidence="5" id="KW-0175">Coiled coil</keyword>
<dbReference type="InterPro" id="IPR045012">
    <property type="entry name" value="NLP"/>
</dbReference>
<dbReference type="PANTHER" id="PTHR32002">
    <property type="entry name" value="PROTEIN NLP8"/>
    <property type="match status" value="1"/>
</dbReference>
<gene>
    <name evidence="8" type="ORF">HAX54_043521</name>
</gene>
<evidence type="ECO:0000256" key="2">
    <source>
        <dbReference type="ARBA" id="ARBA00023125"/>
    </source>
</evidence>
<feature type="region of interest" description="Disordered" evidence="6">
    <location>
        <begin position="280"/>
        <end position="310"/>
    </location>
</feature>
<dbReference type="PROSITE" id="PS51519">
    <property type="entry name" value="RWP_RK"/>
    <property type="match status" value="2"/>
</dbReference>
<dbReference type="InterPro" id="IPR003035">
    <property type="entry name" value="RWP-RK_dom"/>
</dbReference>
<keyword evidence="3" id="KW-0804">Transcription</keyword>
<organism evidence="8 9">
    <name type="scientific">Datura stramonium</name>
    <name type="common">Jimsonweed</name>
    <name type="synonym">Common thornapple</name>
    <dbReference type="NCBI Taxonomy" id="4076"/>
    <lineage>
        <taxon>Eukaryota</taxon>
        <taxon>Viridiplantae</taxon>
        <taxon>Streptophyta</taxon>
        <taxon>Embryophyta</taxon>
        <taxon>Tracheophyta</taxon>
        <taxon>Spermatophyta</taxon>
        <taxon>Magnoliopsida</taxon>
        <taxon>eudicotyledons</taxon>
        <taxon>Gunneridae</taxon>
        <taxon>Pentapetalae</taxon>
        <taxon>asterids</taxon>
        <taxon>lamiids</taxon>
        <taxon>Solanales</taxon>
        <taxon>Solanaceae</taxon>
        <taxon>Solanoideae</taxon>
        <taxon>Datureae</taxon>
        <taxon>Datura</taxon>
    </lineage>
</organism>
<feature type="region of interest" description="Disordered" evidence="6">
    <location>
        <begin position="116"/>
        <end position="196"/>
    </location>
</feature>
<reference evidence="8 9" key="1">
    <citation type="journal article" date="2021" name="BMC Genomics">
        <title>Datura genome reveals duplications of psychoactive alkaloid biosynthetic genes and high mutation rate following tissue culture.</title>
        <authorList>
            <person name="Rajewski A."/>
            <person name="Carter-House D."/>
            <person name="Stajich J."/>
            <person name="Litt A."/>
        </authorList>
    </citation>
    <scope>NUCLEOTIDE SEQUENCE [LARGE SCALE GENOMIC DNA]</scope>
    <source>
        <strain evidence="8">AR-01</strain>
    </source>
</reference>
<name>A0ABS8SNM3_DATST</name>